<dbReference type="Pfam" id="PF07885">
    <property type="entry name" value="Ion_trans_2"/>
    <property type="match status" value="1"/>
</dbReference>
<dbReference type="InterPro" id="IPR003148">
    <property type="entry name" value="RCK_N"/>
</dbReference>
<dbReference type="InterPro" id="IPR013099">
    <property type="entry name" value="K_chnl_dom"/>
</dbReference>
<feature type="domain" description="RCK C-terminal" evidence="4">
    <location>
        <begin position="265"/>
        <end position="349"/>
    </location>
</feature>
<dbReference type="PROSITE" id="PS51202">
    <property type="entry name" value="RCK_C"/>
    <property type="match status" value="1"/>
</dbReference>
<feature type="transmembrane region" description="Helical" evidence="2">
    <location>
        <begin position="60"/>
        <end position="78"/>
    </location>
</feature>
<name>A0ABS9KFD1_9BACT</name>
<keyword evidence="6" id="KW-1185">Reference proteome</keyword>
<dbReference type="PRINTS" id="PR00169">
    <property type="entry name" value="KCHANNEL"/>
</dbReference>
<dbReference type="Pfam" id="PF02254">
    <property type="entry name" value="TrkA_N"/>
    <property type="match status" value="2"/>
</dbReference>
<dbReference type="InterPro" id="IPR036721">
    <property type="entry name" value="RCK_C_sf"/>
</dbReference>
<sequence>MKFLGSQLSYFFANRRTKTNVRKLLKFLGVLVAMYITYSIAFHYIAIYEGVEEGYSWITGFYWTLVTMSTLGFGDIVFHSDLGRIFSMVVLFSGVLFLLILLPFTFIEFFYAPWLKAQNQARAPKKVDEAMKDHVIITHLDSITEALIKKLNAYKIDYVILEPDLQEALDLSDMDYNVVNLDPTDFDTYKYLNIEDASMIVSTGSDTENTNITFTAEDFNPDIKIVTTAASPDSVDVLQLAGANHVLQMGEILGRALARRTLGGDARVHVIGHIDRLVIGESTVQQTPLVGKKIKESKIREKIGVSIVGIWERGKFIDPTPETVIHEESVLVLAGTVDQFRTYDELMSIYHVSDHPVVIIGGGRVGRAASKSLEDRGIDYRMIDKNPERIEDDERHILGDAADISVLYRAGIQEAHTALITTHDDDVNIYLTIYCRQLSPEMQIISRTTYEKNINTMHRAGADFVMSYASMGANSFFNILEGQDAMVLAEGLNVFNHRVNKKLAGKALKQCNIRNETGCTVIAINCEDDSMQVNPGPDTILELNREIVLIGSFEGEVAFNDKYEP</sequence>
<evidence type="ECO:0000256" key="2">
    <source>
        <dbReference type="SAM" id="Phobius"/>
    </source>
</evidence>
<keyword evidence="2" id="KW-1133">Transmembrane helix</keyword>
<keyword evidence="2" id="KW-0812">Transmembrane</keyword>
<proteinExistence type="predicted"/>
<dbReference type="PANTHER" id="PTHR43833:SF9">
    <property type="entry name" value="POTASSIUM CHANNEL PROTEIN YUGO-RELATED"/>
    <property type="match status" value="1"/>
</dbReference>
<feature type="domain" description="RCK N-terminal" evidence="3">
    <location>
        <begin position="353"/>
        <end position="466"/>
    </location>
</feature>
<dbReference type="PANTHER" id="PTHR43833">
    <property type="entry name" value="POTASSIUM CHANNEL PROTEIN 2-RELATED-RELATED"/>
    <property type="match status" value="1"/>
</dbReference>
<protein>
    <submittedName>
        <fullName evidence="5">NAD-binding protein</fullName>
    </submittedName>
</protein>
<dbReference type="Pfam" id="PF02080">
    <property type="entry name" value="TrkA_C"/>
    <property type="match status" value="2"/>
</dbReference>
<dbReference type="InterPro" id="IPR006037">
    <property type="entry name" value="RCK_C"/>
</dbReference>
<evidence type="ECO:0000313" key="6">
    <source>
        <dbReference type="Proteomes" id="UP001165366"/>
    </source>
</evidence>
<dbReference type="SUPFAM" id="SSF116726">
    <property type="entry name" value="TrkA C-terminal domain-like"/>
    <property type="match status" value="2"/>
</dbReference>
<dbReference type="Gene3D" id="1.10.287.70">
    <property type="match status" value="1"/>
</dbReference>
<reference evidence="5" key="1">
    <citation type="submission" date="2022-01" db="EMBL/GenBank/DDBJ databases">
        <authorList>
            <person name="Wang Y."/>
        </authorList>
    </citation>
    <scope>NUCLEOTIDE SEQUENCE</scope>
    <source>
        <strain evidence="5">WB101</strain>
    </source>
</reference>
<organism evidence="5 6">
    <name type="scientific">Rhodohalobacter sulfatireducens</name>
    <dbReference type="NCBI Taxonomy" id="2911366"/>
    <lineage>
        <taxon>Bacteria</taxon>
        <taxon>Pseudomonadati</taxon>
        <taxon>Balneolota</taxon>
        <taxon>Balneolia</taxon>
        <taxon>Balneolales</taxon>
        <taxon>Balneolaceae</taxon>
        <taxon>Rhodohalobacter</taxon>
    </lineage>
</organism>
<comment type="subcellular location">
    <subcellularLocation>
        <location evidence="1">Cell membrane</location>
        <topology evidence="1">Multi-pass membrane protein</topology>
    </subcellularLocation>
</comment>
<dbReference type="SUPFAM" id="SSF81324">
    <property type="entry name" value="Voltage-gated potassium channels"/>
    <property type="match status" value="1"/>
</dbReference>
<dbReference type="SUPFAM" id="SSF51735">
    <property type="entry name" value="NAD(P)-binding Rossmann-fold domains"/>
    <property type="match status" value="2"/>
</dbReference>
<evidence type="ECO:0000259" key="4">
    <source>
        <dbReference type="PROSITE" id="PS51202"/>
    </source>
</evidence>
<feature type="domain" description="RCK N-terminal" evidence="3">
    <location>
        <begin position="132"/>
        <end position="247"/>
    </location>
</feature>
<feature type="transmembrane region" description="Helical" evidence="2">
    <location>
        <begin position="24"/>
        <end position="48"/>
    </location>
</feature>
<evidence type="ECO:0000256" key="1">
    <source>
        <dbReference type="ARBA" id="ARBA00004651"/>
    </source>
</evidence>
<comment type="caution">
    <text evidence="5">The sequence shown here is derived from an EMBL/GenBank/DDBJ whole genome shotgun (WGS) entry which is preliminary data.</text>
</comment>
<dbReference type="Gene3D" id="3.40.50.720">
    <property type="entry name" value="NAD(P)-binding Rossmann-like Domain"/>
    <property type="match status" value="2"/>
</dbReference>
<dbReference type="EMBL" id="JAKLWS010000017">
    <property type="protein sequence ID" value="MCG2589538.1"/>
    <property type="molecule type" value="Genomic_DNA"/>
</dbReference>
<dbReference type="PROSITE" id="PS51201">
    <property type="entry name" value="RCK_N"/>
    <property type="match status" value="2"/>
</dbReference>
<dbReference type="Gene3D" id="3.30.70.1450">
    <property type="entry name" value="Regulator of K+ conductance, C-terminal domain"/>
    <property type="match status" value="2"/>
</dbReference>
<dbReference type="Proteomes" id="UP001165366">
    <property type="component" value="Unassembled WGS sequence"/>
</dbReference>
<evidence type="ECO:0000313" key="5">
    <source>
        <dbReference type="EMBL" id="MCG2589538.1"/>
    </source>
</evidence>
<gene>
    <name evidence="5" type="ORF">L6773_13245</name>
</gene>
<reference evidence="5" key="2">
    <citation type="submission" date="2024-05" db="EMBL/GenBank/DDBJ databases">
        <title>Rhodohalobacter halophilus gen. nov., sp. nov., a moderately halophilic member of the family Balneolaceae.</title>
        <authorList>
            <person name="Xia J."/>
        </authorList>
    </citation>
    <scope>NUCLEOTIDE SEQUENCE</scope>
    <source>
        <strain evidence="5">WB101</strain>
    </source>
</reference>
<accession>A0ABS9KFD1</accession>
<evidence type="ECO:0000259" key="3">
    <source>
        <dbReference type="PROSITE" id="PS51201"/>
    </source>
</evidence>
<dbReference type="InterPro" id="IPR050721">
    <property type="entry name" value="Trk_Ktr_HKT_K-transport"/>
</dbReference>
<dbReference type="InterPro" id="IPR036291">
    <property type="entry name" value="NAD(P)-bd_dom_sf"/>
</dbReference>
<feature type="transmembrane region" description="Helical" evidence="2">
    <location>
        <begin position="85"/>
        <end position="112"/>
    </location>
</feature>
<keyword evidence="2" id="KW-0472">Membrane</keyword>